<accession>A0AAW1ZXR7</accession>
<feature type="domain" description="PDZ" evidence="1">
    <location>
        <begin position="1"/>
        <end position="109"/>
    </location>
</feature>
<keyword evidence="3" id="KW-1185">Reference proteome</keyword>
<evidence type="ECO:0000259" key="1">
    <source>
        <dbReference type="PROSITE" id="PS50106"/>
    </source>
</evidence>
<protein>
    <recommendedName>
        <fullName evidence="1">PDZ domain-containing protein</fullName>
    </recommendedName>
</protein>
<dbReference type="EMBL" id="JAWDJR010000012">
    <property type="protein sequence ID" value="KAK9965408.1"/>
    <property type="molecule type" value="Genomic_DNA"/>
</dbReference>
<dbReference type="FunFam" id="2.30.42.10:FF:000066">
    <property type="entry name" value="Rho GTPase activating protein 21"/>
    <property type="match status" value="1"/>
</dbReference>
<dbReference type="AlphaFoldDB" id="A0AAW1ZXR7"/>
<name>A0AAW1ZXR7_CULAL</name>
<dbReference type="Gene3D" id="2.30.42.10">
    <property type="match status" value="1"/>
</dbReference>
<comment type="caution">
    <text evidence="2">The sequence shown here is derived from an EMBL/GenBank/DDBJ whole genome shotgun (WGS) entry which is preliminary data.</text>
</comment>
<dbReference type="InterPro" id="IPR041489">
    <property type="entry name" value="PDZ_6"/>
</dbReference>
<reference evidence="2 3" key="1">
    <citation type="submission" date="2024-05" db="EMBL/GenBank/DDBJ databases">
        <title>A high-quality chromosomal-level genome assembly of Topmouth culter (Culter alburnus).</title>
        <authorList>
            <person name="Zhao H."/>
        </authorList>
    </citation>
    <scope>NUCLEOTIDE SEQUENCE [LARGE SCALE GENOMIC DNA]</scope>
    <source>
        <strain evidence="2">CATC2023</strain>
        <tissue evidence="2">Muscle</tissue>
    </source>
</reference>
<sequence length="171" mass="18977">MALQKNSQGFGFTLRHFIVYPPESALHTNLKNEENGNGKGGQRNRLEPMDTIFVKNVKEKGPAHQAGLCTGDRLVKVNGESVLGKTYSQVIALIQNSENVLELSIMPKDEDVLQLLFRWIFGWSETLVQQISWLRLHTSNVTYSAGISSCCGGRSGLIFIKCYLTVITGCD</sequence>
<dbReference type="PANTHER" id="PTHR23175:SF5">
    <property type="entry name" value="RHO GTPASE-ACTIVATING PROTEIN 23"/>
    <property type="match status" value="1"/>
</dbReference>
<dbReference type="CDD" id="cd06756">
    <property type="entry name" value="PDZ_ARHGAP21_23-like"/>
    <property type="match status" value="1"/>
</dbReference>
<dbReference type="Pfam" id="PF17820">
    <property type="entry name" value="PDZ_6"/>
    <property type="match status" value="1"/>
</dbReference>
<dbReference type="InterPro" id="IPR036034">
    <property type="entry name" value="PDZ_sf"/>
</dbReference>
<organism evidence="2 3">
    <name type="scientific">Culter alburnus</name>
    <name type="common">Topmouth culter</name>
    <dbReference type="NCBI Taxonomy" id="194366"/>
    <lineage>
        <taxon>Eukaryota</taxon>
        <taxon>Metazoa</taxon>
        <taxon>Chordata</taxon>
        <taxon>Craniata</taxon>
        <taxon>Vertebrata</taxon>
        <taxon>Euteleostomi</taxon>
        <taxon>Actinopterygii</taxon>
        <taxon>Neopterygii</taxon>
        <taxon>Teleostei</taxon>
        <taxon>Ostariophysi</taxon>
        <taxon>Cypriniformes</taxon>
        <taxon>Xenocyprididae</taxon>
        <taxon>Xenocypridinae</taxon>
        <taxon>Culter</taxon>
    </lineage>
</organism>
<dbReference type="SMART" id="SM00228">
    <property type="entry name" value="PDZ"/>
    <property type="match status" value="1"/>
</dbReference>
<evidence type="ECO:0000313" key="3">
    <source>
        <dbReference type="Proteomes" id="UP001479290"/>
    </source>
</evidence>
<proteinExistence type="predicted"/>
<evidence type="ECO:0000313" key="2">
    <source>
        <dbReference type="EMBL" id="KAK9965408.1"/>
    </source>
</evidence>
<dbReference type="Proteomes" id="UP001479290">
    <property type="component" value="Unassembled WGS sequence"/>
</dbReference>
<gene>
    <name evidence="2" type="ORF">ABG768_004501</name>
</gene>
<dbReference type="SUPFAM" id="SSF50156">
    <property type="entry name" value="PDZ domain-like"/>
    <property type="match status" value="1"/>
</dbReference>
<dbReference type="PANTHER" id="PTHR23175">
    <property type="entry name" value="PDZ DOMAIN-CONTAINING PROTEIN"/>
    <property type="match status" value="1"/>
</dbReference>
<dbReference type="InterPro" id="IPR001478">
    <property type="entry name" value="PDZ"/>
</dbReference>
<dbReference type="PROSITE" id="PS50106">
    <property type="entry name" value="PDZ"/>
    <property type="match status" value="1"/>
</dbReference>